<dbReference type="HAMAP" id="MF_01588">
    <property type="entry name" value="DNA_ligase_A"/>
    <property type="match status" value="1"/>
</dbReference>
<feature type="binding site" evidence="10">
    <location>
        <position position="134"/>
    </location>
    <ligand>
        <name>NAD(+)</name>
        <dbReference type="ChEBI" id="CHEBI:57540"/>
    </ligand>
</feature>
<dbReference type="InterPro" id="IPR013840">
    <property type="entry name" value="DNAligase_N"/>
</dbReference>
<evidence type="ECO:0000256" key="10">
    <source>
        <dbReference type="HAMAP-Rule" id="MF_01588"/>
    </source>
</evidence>
<keyword evidence="2 10" id="KW-0235">DNA replication</keyword>
<name>A0ABS5BI07_9MOLU</name>
<dbReference type="InterPro" id="IPR010994">
    <property type="entry name" value="RuvA_2-like"/>
</dbReference>
<evidence type="ECO:0000256" key="4">
    <source>
        <dbReference type="ARBA" id="ARBA00022763"/>
    </source>
</evidence>
<keyword evidence="13" id="KW-1185">Reference proteome</keyword>
<evidence type="ECO:0000256" key="3">
    <source>
        <dbReference type="ARBA" id="ARBA00022723"/>
    </source>
</evidence>
<dbReference type="CDD" id="cd17748">
    <property type="entry name" value="BRCT_DNA_ligase_like"/>
    <property type="match status" value="1"/>
</dbReference>
<feature type="binding site" evidence="10">
    <location>
        <begin position="33"/>
        <end position="37"/>
    </location>
    <ligand>
        <name>NAD(+)</name>
        <dbReference type="ChEBI" id="CHEBI:57540"/>
    </ligand>
</feature>
<keyword evidence="5 10" id="KW-0862">Zinc</keyword>
<dbReference type="InterPro" id="IPR001679">
    <property type="entry name" value="DNA_ligase"/>
</dbReference>
<dbReference type="Proteomes" id="UP001192346">
    <property type="component" value="Unassembled WGS sequence"/>
</dbReference>
<evidence type="ECO:0000313" key="12">
    <source>
        <dbReference type="EMBL" id="MBP3059211.1"/>
    </source>
</evidence>
<dbReference type="Gene3D" id="1.10.287.610">
    <property type="entry name" value="Helix hairpin bin"/>
    <property type="match status" value="1"/>
</dbReference>
<dbReference type="NCBIfam" id="TIGR00575">
    <property type="entry name" value="dnlj"/>
    <property type="match status" value="1"/>
</dbReference>
<dbReference type="GO" id="GO:0003911">
    <property type="term" value="F:DNA ligase (NAD+) activity"/>
    <property type="evidence" value="ECO:0007669"/>
    <property type="project" value="UniProtKB-EC"/>
</dbReference>
<dbReference type="EMBL" id="VBRA02000003">
    <property type="protein sequence ID" value="MBP3059211.1"/>
    <property type="molecule type" value="Genomic_DNA"/>
</dbReference>
<dbReference type="InterPro" id="IPR004150">
    <property type="entry name" value="NAD_DNA_ligase_OB"/>
</dbReference>
<gene>
    <name evidence="10 12" type="primary">ligA</name>
    <name evidence="12" type="ORF">FEF22_000195</name>
</gene>
<evidence type="ECO:0000256" key="9">
    <source>
        <dbReference type="ARBA" id="ARBA00034005"/>
    </source>
</evidence>
<dbReference type="PROSITE" id="PS50172">
    <property type="entry name" value="BRCT"/>
    <property type="match status" value="1"/>
</dbReference>
<dbReference type="Pfam" id="PF01653">
    <property type="entry name" value="DNA_ligase_aden"/>
    <property type="match status" value="1"/>
</dbReference>
<protein>
    <recommendedName>
        <fullName evidence="10">DNA ligase</fullName>
        <ecNumber evidence="10">6.5.1.2</ecNumber>
    </recommendedName>
    <alternativeName>
        <fullName evidence="10">Polydeoxyribonucleotide synthase [NAD(+)]</fullName>
    </alternativeName>
</protein>
<dbReference type="Gene3D" id="3.40.50.10190">
    <property type="entry name" value="BRCT domain"/>
    <property type="match status" value="1"/>
</dbReference>
<feature type="active site" description="N6-AMP-lysine intermediate" evidence="10">
    <location>
        <position position="113"/>
    </location>
</feature>
<dbReference type="Pfam" id="PF12826">
    <property type="entry name" value="HHH_2"/>
    <property type="match status" value="1"/>
</dbReference>
<feature type="binding site" evidence="10">
    <location>
        <position position="403"/>
    </location>
    <ligand>
        <name>Zn(2+)</name>
        <dbReference type="ChEBI" id="CHEBI:29105"/>
    </ligand>
</feature>
<dbReference type="SUPFAM" id="SSF50249">
    <property type="entry name" value="Nucleic acid-binding proteins"/>
    <property type="match status" value="1"/>
</dbReference>
<keyword evidence="3 10" id="KW-0479">Metal-binding</keyword>
<accession>A0ABS5BI07</accession>
<evidence type="ECO:0000256" key="1">
    <source>
        <dbReference type="ARBA" id="ARBA00022598"/>
    </source>
</evidence>
<sequence>MSLDIKKKIKFLTEKLNEANYEYYHLNQTSLTDEKYDSLLRELIILEKKYPQYKLQNSPTSKIGGFISYKFKKIFHEKPMLSLDNVFDKKELKEFFKRISKKIVNFKFITELKIDGVAISLKYEKGILVYAATRGNGIEGELITDNIKTIKDIPLKLNQPIDLLVRGEIFFDHENFEKLNNFQKNNKKNLFSNARNAASGTLRQLDSKIVSKRNLSSFFYSIVEPPLFIRTQEEVLIFLNKMGFNVNNNYYVVNNFDDLIFTIDKYKQLLKELPYNVDGVVIKVNELKFYPVLGSTSKFPRWSVAYKFNSDISETIIKKIFFQVGRTGSITPIGHLVPVIVSGSLISKVSLHNYSYIEKKDIRENDFVLIHKSGSVIPEIISVIKEKRTNQKRFEMITNCPSCNSFLIKKDDYNVDYFCCNDECEEKKIKKIIHFASKEALDIDFLGEKNLIFLFKKGFVRKISDLYKLKEFVSQIEKLHNFGNKKINNIIISIENSKYKSFDRILFGLGIENIGIKIAKLLVTKFKNIDNIISSSIREILEIPSVGDKIATSIYEYFKNTKNLQEINLLKKYNINFSSKENKKDHFIYNNFFYKKKIVLTGVFSNYSRKEVIKILEKNNAYILKSVSSKIDYLIYGKNFGSNFQKAVDLSIPILNEKEFFTILDNQ</sequence>
<feature type="binding site" evidence="10">
    <location>
        <position position="307"/>
    </location>
    <ligand>
        <name>NAD(+)</name>
        <dbReference type="ChEBI" id="CHEBI:57540"/>
    </ligand>
</feature>
<organism evidence="12 13">
    <name type="scientific">Texas Phoenix palm phytoplasma</name>
    <dbReference type="NCBI Taxonomy" id="176709"/>
    <lineage>
        <taxon>Bacteria</taxon>
        <taxon>Bacillati</taxon>
        <taxon>Mycoplasmatota</taxon>
        <taxon>Mollicutes</taxon>
        <taxon>Acholeplasmatales</taxon>
        <taxon>Acholeplasmataceae</taxon>
        <taxon>Candidatus Phytoplasma</taxon>
        <taxon>16SrIV (Coconut lethal yellows group)</taxon>
    </lineage>
</organism>
<dbReference type="CDD" id="cd00114">
    <property type="entry name" value="LIGANc"/>
    <property type="match status" value="1"/>
</dbReference>
<feature type="binding site" evidence="10">
    <location>
        <position position="400"/>
    </location>
    <ligand>
        <name>Zn(2+)</name>
        <dbReference type="ChEBI" id="CHEBI:29105"/>
    </ligand>
</feature>
<keyword evidence="4 10" id="KW-0227">DNA damage</keyword>
<evidence type="ECO:0000259" key="11">
    <source>
        <dbReference type="PROSITE" id="PS50172"/>
    </source>
</evidence>
<dbReference type="SUPFAM" id="SSF52113">
    <property type="entry name" value="BRCT domain"/>
    <property type="match status" value="1"/>
</dbReference>
<dbReference type="Pfam" id="PF00533">
    <property type="entry name" value="BRCT"/>
    <property type="match status" value="1"/>
</dbReference>
<evidence type="ECO:0000256" key="5">
    <source>
        <dbReference type="ARBA" id="ARBA00022833"/>
    </source>
</evidence>
<dbReference type="InterPro" id="IPR001357">
    <property type="entry name" value="BRCT_dom"/>
</dbReference>
<feature type="binding site" evidence="10">
    <location>
        <begin position="82"/>
        <end position="83"/>
    </location>
    <ligand>
        <name>NAD(+)</name>
        <dbReference type="ChEBI" id="CHEBI:57540"/>
    </ligand>
</feature>
<keyword evidence="10" id="KW-0464">Manganese</keyword>
<dbReference type="InterPro" id="IPR036420">
    <property type="entry name" value="BRCT_dom_sf"/>
</dbReference>
<comment type="function">
    <text evidence="10">DNA ligase that catalyzes the formation of phosphodiester linkages between 5'-phosphoryl and 3'-hydroxyl groups in double-stranded DNA using NAD as a coenzyme and as the energy source for the reaction. It is essential for DNA replication and repair of damaged DNA.</text>
</comment>
<dbReference type="InterPro" id="IPR013839">
    <property type="entry name" value="DNAligase_adenylation"/>
</dbReference>
<comment type="caution">
    <text evidence="12">The sequence shown here is derived from an EMBL/GenBank/DDBJ whole genome shotgun (WGS) entry which is preliminary data.</text>
</comment>
<dbReference type="Gene3D" id="3.30.470.30">
    <property type="entry name" value="DNA ligase/mRNA capping enzyme"/>
    <property type="match status" value="1"/>
</dbReference>
<reference evidence="12" key="1">
    <citation type="submission" date="2019-10" db="EMBL/GenBank/DDBJ databases">
        <title>Whole Genome Sequencing and Characterization of Texas Phoenix Palm Decline Phytoplasma Belongs to Lethal Yellowing (16SrIV) Group.</title>
        <authorList>
            <person name="Bao M."/>
        </authorList>
    </citation>
    <scope>NUCLEOTIDE SEQUENCE [LARGE SCALE GENOMIC DNA]</scope>
    <source>
        <strain evidence="12">ACPD</strain>
    </source>
</reference>
<feature type="binding site" evidence="10">
    <location>
        <position position="111"/>
    </location>
    <ligand>
        <name>NAD(+)</name>
        <dbReference type="ChEBI" id="CHEBI:57540"/>
    </ligand>
</feature>
<dbReference type="Gene3D" id="2.40.50.140">
    <property type="entry name" value="Nucleic acid-binding proteins"/>
    <property type="match status" value="1"/>
</dbReference>
<evidence type="ECO:0000256" key="7">
    <source>
        <dbReference type="ARBA" id="ARBA00023027"/>
    </source>
</evidence>
<dbReference type="InterPro" id="IPR041663">
    <property type="entry name" value="DisA/LigA_HHH"/>
</dbReference>
<dbReference type="InterPro" id="IPR018239">
    <property type="entry name" value="DNA_ligase_AS"/>
</dbReference>
<dbReference type="RefSeq" id="WP_138107780.1">
    <property type="nucleotide sequence ID" value="NZ_VBRA02000003.1"/>
</dbReference>
<dbReference type="Gene3D" id="1.10.150.20">
    <property type="entry name" value="5' to 3' exonuclease, C-terminal subdomain"/>
    <property type="match status" value="2"/>
</dbReference>
<keyword evidence="6 10" id="KW-0460">Magnesium</keyword>
<comment type="catalytic activity">
    <reaction evidence="9 10">
        <text>NAD(+) + (deoxyribonucleotide)n-3'-hydroxyl + 5'-phospho-(deoxyribonucleotide)m = (deoxyribonucleotide)n+m + AMP + beta-nicotinamide D-nucleotide.</text>
        <dbReference type="EC" id="6.5.1.2"/>
    </reaction>
</comment>
<dbReference type="NCBIfam" id="NF005932">
    <property type="entry name" value="PRK07956.1"/>
    <property type="match status" value="1"/>
</dbReference>
<evidence type="ECO:0000256" key="2">
    <source>
        <dbReference type="ARBA" id="ARBA00022705"/>
    </source>
</evidence>
<feature type="binding site" evidence="10">
    <location>
        <position position="419"/>
    </location>
    <ligand>
        <name>Zn(2+)</name>
        <dbReference type="ChEBI" id="CHEBI:29105"/>
    </ligand>
</feature>
<keyword evidence="8 10" id="KW-0234">DNA repair</keyword>
<feature type="binding site" evidence="10">
    <location>
        <position position="283"/>
    </location>
    <ligand>
        <name>NAD(+)</name>
        <dbReference type="ChEBI" id="CHEBI:57540"/>
    </ligand>
</feature>
<feature type="domain" description="BRCT" evidence="11">
    <location>
        <begin position="588"/>
        <end position="667"/>
    </location>
</feature>
<dbReference type="SUPFAM" id="SSF56091">
    <property type="entry name" value="DNA ligase/mRNA capping enzyme, catalytic domain"/>
    <property type="match status" value="1"/>
</dbReference>
<proteinExistence type="inferred from homology"/>
<dbReference type="SUPFAM" id="SSF47781">
    <property type="entry name" value="RuvA domain 2-like"/>
    <property type="match status" value="1"/>
</dbReference>
<dbReference type="Pfam" id="PF03120">
    <property type="entry name" value="OB_DNA_ligase"/>
    <property type="match status" value="1"/>
</dbReference>
<keyword evidence="7 10" id="KW-0520">NAD</keyword>
<evidence type="ECO:0000313" key="13">
    <source>
        <dbReference type="Proteomes" id="UP001192346"/>
    </source>
</evidence>
<dbReference type="PROSITE" id="PS01055">
    <property type="entry name" value="DNA_LIGASE_N1"/>
    <property type="match status" value="1"/>
</dbReference>
<keyword evidence="1 10" id="KW-0436">Ligase</keyword>
<feature type="binding site" evidence="10">
    <location>
        <position position="168"/>
    </location>
    <ligand>
        <name>NAD(+)</name>
        <dbReference type="ChEBI" id="CHEBI:57540"/>
    </ligand>
</feature>
<dbReference type="EC" id="6.5.1.2" evidence="10"/>
<dbReference type="SMART" id="SM00292">
    <property type="entry name" value="BRCT"/>
    <property type="match status" value="1"/>
</dbReference>
<dbReference type="PIRSF" id="PIRSF001604">
    <property type="entry name" value="LigA"/>
    <property type="match status" value="1"/>
</dbReference>
<dbReference type="SMART" id="SM00532">
    <property type="entry name" value="LIGANc"/>
    <property type="match status" value="1"/>
</dbReference>
<comment type="similarity">
    <text evidence="10">Belongs to the NAD-dependent DNA ligase family. LigA subfamily.</text>
</comment>
<dbReference type="InterPro" id="IPR012340">
    <property type="entry name" value="NA-bd_OB-fold"/>
</dbReference>
<evidence type="ECO:0000256" key="6">
    <source>
        <dbReference type="ARBA" id="ARBA00022842"/>
    </source>
</evidence>
<evidence type="ECO:0000256" key="8">
    <source>
        <dbReference type="ARBA" id="ARBA00023204"/>
    </source>
</evidence>
<comment type="cofactor">
    <cofactor evidence="10">
        <name>Mg(2+)</name>
        <dbReference type="ChEBI" id="CHEBI:18420"/>
    </cofactor>
    <cofactor evidence="10">
        <name>Mn(2+)</name>
        <dbReference type="ChEBI" id="CHEBI:29035"/>
    </cofactor>
</comment>
<feature type="binding site" evidence="10">
    <location>
        <position position="424"/>
    </location>
    <ligand>
        <name>Zn(2+)</name>
        <dbReference type="ChEBI" id="CHEBI:29105"/>
    </ligand>
</feature>